<evidence type="ECO:0000313" key="1">
    <source>
        <dbReference type="EMBL" id="ADL25468.1"/>
    </source>
</evidence>
<dbReference type="STRING" id="59374.FSU_0911"/>
<protein>
    <submittedName>
        <fullName evidence="1">Conserved domain protein</fullName>
    </submittedName>
</protein>
<dbReference type="PANTHER" id="PTHR40050">
    <property type="entry name" value="INNER SPORE COAT PROTEIN H"/>
    <property type="match status" value="1"/>
</dbReference>
<proteinExistence type="predicted"/>
<dbReference type="eggNOG" id="COG4935">
    <property type="taxonomic scope" value="Bacteria"/>
</dbReference>
<organism evidence="1 2">
    <name type="scientific">Fibrobacter succinogenes (strain ATCC 19169 / S85)</name>
    <dbReference type="NCBI Taxonomy" id="59374"/>
    <lineage>
        <taxon>Bacteria</taxon>
        <taxon>Pseudomonadati</taxon>
        <taxon>Fibrobacterota</taxon>
        <taxon>Fibrobacteria</taxon>
        <taxon>Fibrobacterales</taxon>
        <taxon>Fibrobacteraceae</taxon>
        <taxon>Fibrobacter</taxon>
    </lineage>
</organism>
<dbReference type="InterPro" id="IPR014867">
    <property type="entry name" value="Spore_coat_CotH_CotH2/3/7"/>
</dbReference>
<dbReference type="Pfam" id="PF08757">
    <property type="entry name" value="CotH"/>
    <property type="match status" value="1"/>
</dbReference>
<sequence>MHLFLEEMDKECGYIMIKKALLSCCFAAGMSLAQTYDLPIVFVDTKGKCLDKNVTEKIPATMRVLDGEKNSVADSAKGTLYDIGIKVRGQSSALFPKPGYGVEVRDEKGEGLDVSLFGLPPADDWVFHGPYVDKSMMRNALAHWLFRQAGHYSPRTKHFDLYINGVYRGVYVLIEKIKRGKYRVNVSKLKETDIAGDSLTGGYIWAFDKTGTNTGGAGSGPIEKEGFNTSDGLNVILHYPKKENIQKQQEDYLKKYLNDLEGLFKNGKNGQGYENYVDMTSALDYVLHEEVTNNADSYWCSFFLHKPKDKTDKNGVKTEGKVTLGPAWDFNLAMSNGSQPENGGGNNGGGMWGGGFGGGFGGGGNGFGSSGTSGWQIENSQKSGNGGMWGMGSSLKAPNWLLGMWKDSHYQSELKKRWAELRSGVWHTKTLDLYLDSMKTYLKNAADRNFKRWPNLGKSSGQNDADPQPMKYCNSSSGGFGMPMGGYNATTWDGEFEHLRKKMKERMQWMDEQLGFKEPASPIAMAPVDPSIHEPDWQNDGKDKDSIPMGIRYDDLSRLSPTNFFVVIGNYLEIHTDMGGKFALVDLNGAVLYKTQIKAGTTNIEIPSKARNKHWIATLNGKMLSK</sequence>
<dbReference type="PATRIC" id="fig|59374.8.peg.885"/>
<evidence type="ECO:0000313" key="2">
    <source>
        <dbReference type="Proteomes" id="UP000000517"/>
    </source>
</evidence>
<dbReference type="EMBL" id="CP002158">
    <property type="protein sequence ID" value="ADL25468.1"/>
    <property type="molecule type" value="Genomic_DNA"/>
</dbReference>
<reference evidence="2" key="1">
    <citation type="submission" date="2010-08" db="EMBL/GenBank/DDBJ databases">
        <title>Complete sequence of Fibrobacter succinogenes subsp. succinogenes S85.</title>
        <authorList>
            <person name="Durkin A.S."/>
            <person name="Nelson K.E."/>
            <person name="Morrison M."/>
            <person name="Forsberg C.W."/>
            <person name="Wilson D.B."/>
            <person name="Russell J.B."/>
            <person name="Cann I.K.O."/>
            <person name="Mackie R.I."/>
            <person name="White B.A."/>
        </authorList>
    </citation>
    <scope>NUCLEOTIDE SEQUENCE [LARGE SCALE GENOMIC DNA]</scope>
    <source>
        <strain evidence="2">ATCC 19169 / S85</strain>
    </source>
</reference>
<accession>D9S8R7</accession>
<dbReference type="Proteomes" id="UP000000517">
    <property type="component" value="Chromosome"/>
</dbReference>
<dbReference type="PANTHER" id="PTHR40050:SF1">
    <property type="entry name" value="INNER SPORE COAT PROTEIN H"/>
    <property type="match status" value="1"/>
</dbReference>
<gene>
    <name evidence="1" type="ordered locus">FSU_0911</name>
</gene>
<dbReference type="AlphaFoldDB" id="D9S8R7"/>
<dbReference type="HOGENOM" id="CLU_436633_0_0_0"/>
<dbReference type="KEGG" id="fsc:FSU_0911"/>
<name>D9S8R7_FIBSS</name>